<dbReference type="RefSeq" id="WP_185486662.1">
    <property type="nucleotide sequence ID" value="NZ_JAARUV010000001.1"/>
</dbReference>
<protein>
    <submittedName>
        <fullName evidence="13">PTS transporter subunit IIB</fullName>
    </submittedName>
</protein>
<dbReference type="CDD" id="cd00001">
    <property type="entry name" value="PTS_IIB_man"/>
    <property type="match status" value="1"/>
</dbReference>
<dbReference type="Proteomes" id="UP000548082">
    <property type="component" value="Unassembled WGS sequence"/>
</dbReference>
<evidence type="ECO:0000256" key="3">
    <source>
        <dbReference type="ARBA" id="ARBA00022490"/>
    </source>
</evidence>
<evidence type="ECO:0000313" key="19">
    <source>
        <dbReference type="Proteomes" id="UP000550367"/>
    </source>
</evidence>
<organism evidence="13 16">
    <name type="scientific">Listeria booriae</name>
    <dbReference type="NCBI Taxonomy" id="1552123"/>
    <lineage>
        <taxon>Bacteria</taxon>
        <taxon>Bacillati</taxon>
        <taxon>Bacillota</taxon>
        <taxon>Bacilli</taxon>
        <taxon>Bacillales</taxon>
        <taxon>Listeriaceae</taxon>
        <taxon>Listeria</taxon>
    </lineage>
</organism>
<gene>
    <name evidence="11" type="ORF">HCA46_04335</name>
    <name evidence="12" type="ORF">HCA55_01735</name>
    <name evidence="13" type="ORF">HCB06_11820</name>
    <name evidence="15" type="ORF">HCB25_02110</name>
    <name evidence="14" type="ORF">HCB35_02015</name>
</gene>
<dbReference type="Proteomes" id="UP000547643">
    <property type="component" value="Unassembled WGS sequence"/>
</dbReference>
<evidence type="ECO:0000313" key="11">
    <source>
        <dbReference type="EMBL" id="MBC1778058.1"/>
    </source>
</evidence>
<comment type="caution">
    <text evidence="13">The sequence shown here is derived from an EMBL/GenBank/DDBJ whole genome shotgun (WGS) entry which is preliminary data.</text>
</comment>
<evidence type="ECO:0000313" key="20">
    <source>
        <dbReference type="Proteomes" id="UP000553016"/>
    </source>
</evidence>
<dbReference type="Pfam" id="PF03830">
    <property type="entry name" value="PTSIIB_sorb"/>
    <property type="match status" value="1"/>
</dbReference>
<proteinExistence type="predicted"/>
<keyword evidence="2" id="KW-0813">Transport</keyword>
<evidence type="ECO:0000256" key="5">
    <source>
        <dbReference type="ARBA" id="ARBA00022679"/>
    </source>
</evidence>
<dbReference type="GO" id="GO:0008982">
    <property type="term" value="F:protein-N(PI)-phosphohistidine-sugar phosphotransferase activity"/>
    <property type="evidence" value="ECO:0007669"/>
    <property type="project" value="InterPro"/>
</dbReference>
<keyword evidence="3" id="KW-0963">Cytoplasm</keyword>
<keyword evidence="7" id="KW-0418">Kinase</keyword>
<dbReference type="EMBL" id="JAARYY010000001">
    <property type="protein sequence ID" value="MBC2242841.1"/>
    <property type="molecule type" value="Genomic_DNA"/>
</dbReference>
<sequence length="165" mass="18593">MEICLVRIDDRLVHGQVVTIWTKLVSPERIVVVCKEAYNDKIRRVLVGQAAPPDVKVNLVDVEKAIRVFHNPKYAKTKVFLLFANPTEVLEMVQAGIPIQEVNVGGITYTADRTQITKAISVTKEDVHAFRELSRLGVKLDCRFTASDSPIDFEARLDDKFGKEN</sequence>
<feature type="modified residue" description="N6-acetyllysine" evidence="9">
    <location>
        <position position="73"/>
    </location>
</feature>
<evidence type="ECO:0000256" key="8">
    <source>
        <dbReference type="PIRSR" id="PIRSR618455-1"/>
    </source>
</evidence>
<dbReference type="PROSITE" id="PS51101">
    <property type="entry name" value="PTS_EIIB_TYPE_4"/>
    <property type="match status" value="1"/>
</dbReference>
<keyword evidence="6" id="KW-0598">Phosphotransferase system</keyword>
<evidence type="ECO:0000313" key="17">
    <source>
        <dbReference type="Proteomes" id="UP000547643"/>
    </source>
</evidence>
<feature type="domain" description="PTS EIIB type-4" evidence="10">
    <location>
        <begin position="1"/>
        <end position="164"/>
    </location>
</feature>
<dbReference type="NCBIfam" id="TIGR00854">
    <property type="entry name" value="pts-sorbose"/>
    <property type="match status" value="1"/>
</dbReference>
<dbReference type="Gene3D" id="3.40.35.10">
    <property type="entry name" value="Phosphotransferase system, sorbose subfamily IIB component"/>
    <property type="match status" value="1"/>
</dbReference>
<name>A0A7X0YMX0_9LIST</name>
<evidence type="ECO:0000256" key="4">
    <source>
        <dbReference type="ARBA" id="ARBA00022597"/>
    </source>
</evidence>
<evidence type="ECO:0000313" key="14">
    <source>
        <dbReference type="EMBL" id="MBC2239237.1"/>
    </source>
</evidence>
<accession>A0A7X0YMX0</accession>
<comment type="subcellular location">
    <subcellularLocation>
        <location evidence="1">Cytoplasm</location>
    </subcellularLocation>
</comment>
<dbReference type="AlphaFoldDB" id="A0A7X0YMX0"/>
<evidence type="ECO:0000313" key="18">
    <source>
        <dbReference type="Proteomes" id="UP000548082"/>
    </source>
</evidence>
<evidence type="ECO:0000256" key="1">
    <source>
        <dbReference type="ARBA" id="ARBA00004496"/>
    </source>
</evidence>
<dbReference type="EMBL" id="JAARUV010000001">
    <property type="protein sequence ID" value="MBC1778058.1"/>
    <property type="molecule type" value="Genomic_DNA"/>
</dbReference>
<dbReference type="GO" id="GO:0005737">
    <property type="term" value="C:cytoplasm"/>
    <property type="evidence" value="ECO:0007669"/>
    <property type="project" value="UniProtKB-SubCell"/>
</dbReference>
<dbReference type="EMBL" id="JAARZA010000001">
    <property type="protein sequence ID" value="MBC2239237.1"/>
    <property type="molecule type" value="Genomic_DNA"/>
</dbReference>
<dbReference type="EMBL" id="JAARVD010000001">
    <property type="protein sequence ID" value="MBC1795421.1"/>
    <property type="molecule type" value="Genomic_DNA"/>
</dbReference>
<feature type="active site" description="Pros-phosphohistidine intermediate; for EIIB activity" evidence="8">
    <location>
        <position position="14"/>
    </location>
</feature>
<feature type="modified residue" description="Phosphohistidine; by EIIA" evidence="9">
    <location>
        <position position="14"/>
    </location>
</feature>
<evidence type="ECO:0000313" key="13">
    <source>
        <dbReference type="EMBL" id="MBC2117305.1"/>
    </source>
</evidence>
<dbReference type="InterPro" id="IPR036667">
    <property type="entry name" value="PTS_IIB_sorbose-sp_sf"/>
</dbReference>
<evidence type="ECO:0000313" key="16">
    <source>
        <dbReference type="Proteomes" id="UP000529446"/>
    </source>
</evidence>
<evidence type="ECO:0000256" key="7">
    <source>
        <dbReference type="ARBA" id="ARBA00022777"/>
    </source>
</evidence>
<dbReference type="SUPFAM" id="SSF52728">
    <property type="entry name" value="PTS IIb component"/>
    <property type="match status" value="1"/>
</dbReference>
<dbReference type="InterPro" id="IPR018455">
    <property type="entry name" value="PTS_IIB_sorbose-sp_subgr"/>
</dbReference>
<evidence type="ECO:0000256" key="9">
    <source>
        <dbReference type="PIRSR" id="PIRSR618455-2"/>
    </source>
</evidence>
<dbReference type="Proteomes" id="UP000553016">
    <property type="component" value="Unassembled WGS sequence"/>
</dbReference>
<dbReference type="Proteomes" id="UP000550367">
    <property type="component" value="Unassembled WGS sequence"/>
</dbReference>
<dbReference type="Proteomes" id="UP000529446">
    <property type="component" value="Unassembled WGS sequence"/>
</dbReference>
<keyword evidence="4" id="KW-0762">Sugar transport</keyword>
<evidence type="ECO:0000256" key="6">
    <source>
        <dbReference type="ARBA" id="ARBA00022683"/>
    </source>
</evidence>
<dbReference type="EMBL" id="JAARXI010000006">
    <property type="protein sequence ID" value="MBC2117305.1"/>
    <property type="molecule type" value="Genomic_DNA"/>
</dbReference>
<evidence type="ECO:0000259" key="10">
    <source>
        <dbReference type="PROSITE" id="PS51101"/>
    </source>
</evidence>
<dbReference type="InterPro" id="IPR004720">
    <property type="entry name" value="PTS_IIB_sorbose-sp"/>
</dbReference>
<reference evidence="16 17" key="1">
    <citation type="submission" date="2020-03" db="EMBL/GenBank/DDBJ databases">
        <title>Soil Listeria distribution.</title>
        <authorList>
            <person name="Liao J."/>
            <person name="Wiedmann M."/>
        </authorList>
    </citation>
    <scope>NUCLEOTIDE SEQUENCE [LARGE SCALE GENOMIC DNA]</scope>
    <source>
        <strain evidence="14 20">FSL L7-0149</strain>
        <strain evidence="15 19">FSL L7-0153</strain>
        <strain evidence="13 16">FSL L7-0360</strain>
        <strain evidence="12 18">FSL L7-0990</strain>
        <strain evidence="11 17">FSL L7-1017</strain>
    </source>
</reference>
<evidence type="ECO:0000256" key="2">
    <source>
        <dbReference type="ARBA" id="ARBA00022448"/>
    </source>
</evidence>
<keyword evidence="5" id="KW-0808">Transferase</keyword>
<dbReference type="GO" id="GO:0009401">
    <property type="term" value="P:phosphoenolpyruvate-dependent sugar phosphotransferase system"/>
    <property type="evidence" value="ECO:0007669"/>
    <property type="project" value="UniProtKB-KW"/>
</dbReference>
<evidence type="ECO:0000313" key="15">
    <source>
        <dbReference type="EMBL" id="MBC2242841.1"/>
    </source>
</evidence>
<dbReference type="GO" id="GO:0016301">
    <property type="term" value="F:kinase activity"/>
    <property type="evidence" value="ECO:0007669"/>
    <property type="project" value="UniProtKB-KW"/>
</dbReference>
<evidence type="ECO:0000313" key="12">
    <source>
        <dbReference type="EMBL" id="MBC1795421.1"/>
    </source>
</evidence>